<evidence type="ECO:0000256" key="4">
    <source>
        <dbReference type="ARBA" id="ARBA00009503"/>
    </source>
</evidence>
<evidence type="ECO:0000256" key="3">
    <source>
        <dbReference type="ARBA" id="ARBA00004763"/>
    </source>
</evidence>
<dbReference type="Gene3D" id="3.20.20.20">
    <property type="entry name" value="Dihydropteroate synthase-like"/>
    <property type="match status" value="1"/>
</dbReference>
<accession>A0A2N0VG91</accession>
<dbReference type="Proteomes" id="UP000233398">
    <property type="component" value="Unassembled WGS sequence"/>
</dbReference>
<dbReference type="GO" id="GO:0005829">
    <property type="term" value="C:cytosol"/>
    <property type="evidence" value="ECO:0007669"/>
    <property type="project" value="TreeGrafter"/>
</dbReference>
<dbReference type="Pfam" id="PF00809">
    <property type="entry name" value="Pterin_bind"/>
    <property type="match status" value="1"/>
</dbReference>
<comment type="caution">
    <text evidence="13">The sequence shown here is derived from an EMBL/GenBank/DDBJ whole genome shotgun (WGS) entry which is preliminary data.</text>
</comment>
<dbReference type="PROSITE" id="PS00793">
    <property type="entry name" value="DHPS_2"/>
    <property type="match status" value="1"/>
</dbReference>
<evidence type="ECO:0000256" key="7">
    <source>
        <dbReference type="ARBA" id="ARBA00022679"/>
    </source>
</evidence>
<sequence length="264" mass="29014">MGILNVTPDSFSDGGEYNQKEVALKRIEEMIREGAEIIDIGGESTRPGSDPVSVDEEVSRVLPVLEAALEKFPDTIYSVDTTKYEVARQALELGAHIINDVSGLRKEPRFAELCSEFNAGYVLMHSQGDPKTMQKNPDYEDVVSDIIAFLSRQIEVLKNAGVENVFVDPGIGFGKTLQHNLKIISGLHKFTKFGYPIMMGASRKSMIGQILDNRPASGRLAGTIAVHYQSLINGAKLLRVHDVQEASDSIQVYNAIKSSETDSR</sequence>
<comment type="pathway">
    <text evidence="3">Cofactor biosynthesis; tetrahydrofolate biosynthesis; 7,8-dihydrofolate from 2-amino-4-hydroxy-6-hydroxymethyl-7,8-dihydropteridine diphosphate and 4-aminobenzoate: step 1/2.</text>
</comment>
<keyword evidence="9" id="KW-0460">Magnesium</keyword>
<dbReference type="InterPro" id="IPR000489">
    <property type="entry name" value="Pterin-binding_dom"/>
</dbReference>
<dbReference type="GO" id="GO:0046872">
    <property type="term" value="F:metal ion binding"/>
    <property type="evidence" value="ECO:0007669"/>
    <property type="project" value="UniProtKB-KW"/>
</dbReference>
<dbReference type="PROSITE" id="PS50972">
    <property type="entry name" value="PTERIN_BINDING"/>
    <property type="match status" value="1"/>
</dbReference>
<dbReference type="GO" id="GO:0046656">
    <property type="term" value="P:folic acid biosynthetic process"/>
    <property type="evidence" value="ECO:0007669"/>
    <property type="project" value="UniProtKB-KW"/>
</dbReference>
<keyword evidence="10" id="KW-0289">Folate biosynthesis</keyword>
<dbReference type="SUPFAM" id="SSF51717">
    <property type="entry name" value="Dihydropteroate synthetase-like"/>
    <property type="match status" value="1"/>
</dbReference>
<keyword evidence="7" id="KW-0808">Transferase</keyword>
<comment type="similarity">
    <text evidence="4">Belongs to the DHPS family.</text>
</comment>
<dbReference type="EC" id="2.5.1.15" evidence="5"/>
<dbReference type="PANTHER" id="PTHR20941">
    <property type="entry name" value="FOLATE SYNTHESIS PROTEINS"/>
    <property type="match status" value="1"/>
</dbReference>
<gene>
    <name evidence="13" type="primary">folP</name>
    <name evidence="13" type="ORF">CWD77_11115</name>
</gene>
<feature type="domain" description="Pterin-binding" evidence="12">
    <location>
        <begin position="1"/>
        <end position="251"/>
    </location>
</feature>
<evidence type="ECO:0000256" key="9">
    <source>
        <dbReference type="ARBA" id="ARBA00022842"/>
    </source>
</evidence>
<dbReference type="InterPro" id="IPR011005">
    <property type="entry name" value="Dihydropteroate_synth-like_sf"/>
</dbReference>
<dbReference type="GO" id="GO:0046654">
    <property type="term" value="P:tetrahydrofolate biosynthetic process"/>
    <property type="evidence" value="ECO:0007669"/>
    <property type="project" value="TreeGrafter"/>
</dbReference>
<evidence type="ECO:0000313" key="13">
    <source>
        <dbReference type="EMBL" id="PKD43168.1"/>
    </source>
</evidence>
<organism evidence="13 14">
    <name type="scientific">Rhodohalobacter barkolensis</name>
    <dbReference type="NCBI Taxonomy" id="2053187"/>
    <lineage>
        <taxon>Bacteria</taxon>
        <taxon>Pseudomonadati</taxon>
        <taxon>Balneolota</taxon>
        <taxon>Balneolia</taxon>
        <taxon>Balneolales</taxon>
        <taxon>Balneolaceae</taxon>
        <taxon>Rhodohalobacter</taxon>
    </lineage>
</organism>
<evidence type="ECO:0000256" key="10">
    <source>
        <dbReference type="ARBA" id="ARBA00022909"/>
    </source>
</evidence>
<keyword evidence="8" id="KW-0479">Metal-binding</keyword>
<evidence type="ECO:0000256" key="1">
    <source>
        <dbReference type="ARBA" id="ARBA00000012"/>
    </source>
</evidence>
<comment type="cofactor">
    <cofactor evidence="2">
        <name>Mg(2+)</name>
        <dbReference type="ChEBI" id="CHEBI:18420"/>
    </cofactor>
</comment>
<evidence type="ECO:0000256" key="6">
    <source>
        <dbReference type="ARBA" id="ARBA00016919"/>
    </source>
</evidence>
<comment type="catalytic activity">
    <reaction evidence="1">
        <text>(7,8-dihydropterin-6-yl)methyl diphosphate + 4-aminobenzoate = 7,8-dihydropteroate + diphosphate</text>
        <dbReference type="Rhea" id="RHEA:19949"/>
        <dbReference type="ChEBI" id="CHEBI:17836"/>
        <dbReference type="ChEBI" id="CHEBI:17839"/>
        <dbReference type="ChEBI" id="CHEBI:33019"/>
        <dbReference type="ChEBI" id="CHEBI:72950"/>
        <dbReference type="EC" id="2.5.1.15"/>
    </reaction>
</comment>
<proteinExistence type="inferred from homology"/>
<dbReference type="FunFam" id="3.20.20.20:FF:000006">
    <property type="entry name" value="Dihydropteroate synthase"/>
    <property type="match status" value="1"/>
</dbReference>
<evidence type="ECO:0000256" key="11">
    <source>
        <dbReference type="ARBA" id="ARBA00030193"/>
    </source>
</evidence>
<name>A0A2N0VG91_9BACT</name>
<dbReference type="PANTHER" id="PTHR20941:SF1">
    <property type="entry name" value="FOLIC ACID SYNTHESIS PROTEIN FOL1"/>
    <property type="match status" value="1"/>
</dbReference>
<protein>
    <recommendedName>
        <fullName evidence="6">Dihydropteroate synthase</fullName>
        <ecNumber evidence="5">2.5.1.15</ecNumber>
    </recommendedName>
    <alternativeName>
        <fullName evidence="11">Dihydropteroate pyrophosphorylase</fullName>
    </alternativeName>
</protein>
<dbReference type="CDD" id="cd00739">
    <property type="entry name" value="DHPS"/>
    <property type="match status" value="1"/>
</dbReference>
<evidence type="ECO:0000256" key="2">
    <source>
        <dbReference type="ARBA" id="ARBA00001946"/>
    </source>
</evidence>
<dbReference type="NCBIfam" id="TIGR01496">
    <property type="entry name" value="DHPS"/>
    <property type="match status" value="1"/>
</dbReference>
<evidence type="ECO:0000256" key="5">
    <source>
        <dbReference type="ARBA" id="ARBA00012458"/>
    </source>
</evidence>
<dbReference type="EMBL" id="PISP01000003">
    <property type="protein sequence ID" value="PKD43168.1"/>
    <property type="molecule type" value="Genomic_DNA"/>
</dbReference>
<evidence type="ECO:0000313" key="14">
    <source>
        <dbReference type="Proteomes" id="UP000233398"/>
    </source>
</evidence>
<dbReference type="InterPro" id="IPR045031">
    <property type="entry name" value="DHP_synth-like"/>
</dbReference>
<dbReference type="GO" id="GO:0004156">
    <property type="term" value="F:dihydropteroate synthase activity"/>
    <property type="evidence" value="ECO:0007669"/>
    <property type="project" value="UniProtKB-EC"/>
</dbReference>
<dbReference type="OrthoDB" id="9811744at2"/>
<evidence type="ECO:0000259" key="12">
    <source>
        <dbReference type="PROSITE" id="PS50972"/>
    </source>
</evidence>
<dbReference type="InterPro" id="IPR006390">
    <property type="entry name" value="DHP_synth_dom"/>
</dbReference>
<reference evidence="13 14" key="1">
    <citation type="submission" date="2017-11" db="EMBL/GenBank/DDBJ databases">
        <title>Rhodohalobacter 15182 sp. nov., isolated from a salt lake.</title>
        <authorList>
            <person name="Han S."/>
        </authorList>
    </citation>
    <scope>NUCLEOTIDE SEQUENCE [LARGE SCALE GENOMIC DNA]</scope>
    <source>
        <strain evidence="13 14">15182</strain>
    </source>
</reference>
<dbReference type="AlphaFoldDB" id="A0A2N0VG91"/>
<evidence type="ECO:0000256" key="8">
    <source>
        <dbReference type="ARBA" id="ARBA00022723"/>
    </source>
</evidence>
<keyword evidence="14" id="KW-1185">Reference proteome</keyword>